<evidence type="ECO:0000313" key="4">
    <source>
        <dbReference type="Proteomes" id="UP001226434"/>
    </source>
</evidence>
<evidence type="ECO:0000256" key="1">
    <source>
        <dbReference type="SAM" id="Coils"/>
    </source>
</evidence>
<protein>
    <recommendedName>
        <fullName evidence="5">TMF family protein</fullName>
    </recommendedName>
</protein>
<feature type="coiled-coil region" evidence="1">
    <location>
        <begin position="312"/>
        <end position="339"/>
    </location>
</feature>
<accession>A0ABT6RFP4</accession>
<organism evidence="3 4">
    <name type="scientific">Pinibacter soli</name>
    <dbReference type="NCBI Taxonomy" id="3044211"/>
    <lineage>
        <taxon>Bacteria</taxon>
        <taxon>Pseudomonadati</taxon>
        <taxon>Bacteroidota</taxon>
        <taxon>Chitinophagia</taxon>
        <taxon>Chitinophagales</taxon>
        <taxon>Chitinophagaceae</taxon>
        <taxon>Pinibacter</taxon>
    </lineage>
</organism>
<comment type="caution">
    <text evidence="3">The sequence shown here is derived from an EMBL/GenBank/DDBJ whole genome shotgun (WGS) entry which is preliminary data.</text>
</comment>
<keyword evidence="2" id="KW-0732">Signal</keyword>
<gene>
    <name evidence="3" type="ORF">QJ048_16500</name>
</gene>
<dbReference type="RefSeq" id="WP_282335505.1">
    <property type="nucleotide sequence ID" value="NZ_JASBRG010000007.1"/>
</dbReference>
<proteinExistence type="predicted"/>
<evidence type="ECO:0008006" key="5">
    <source>
        <dbReference type="Google" id="ProtNLM"/>
    </source>
</evidence>
<keyword evidence="4" id="KW-1185">Reference proteome</keyword>
<name>A0ABT6RFP4_9BACT</name>
<dbReference type="Proteomes" id="UP001226434">
    <property type="component" value="Unassembled WGS sequence"/>
</dbReference>
<dbReference type="EMBL" id="JASBRG010000007">
    <property type="protein sequence ID" value="MDI3321397.1"/>
    <property type="molecule type" value="Genomic_DNA"/>
</dbReference>
<evidence type="ECO:0000256" key="2">
    <source>
        <dbReference type="SAM" id="SignalP"/>
    </source>
</evidence>
<evidence type="ECO:0000313" key="3">
    <source>
        <dbReference type="EMBL" id="MDI3321397.1"/>
    </source>
</evidence>
<feature type="signal peptide" evidence="2">
    <location>
        <begin position="1"/>
        <end position="24"/>
    </location>
</feature>
<reference evidence="3 4" key="1">
    <citation type="submission" date="2023-05" db="EMBL/GenBank/DDBJ databases">
        <title>Genome sequence of Pinibacter sp. MAH-24.</title>
        <authorList>
            <person name="Huq M.A."/>
        </authorList>
    </citation>
    <scope>NUCLEOTIDE SEQUENCE [LARGE SCALE GENOMIC DNA]</scope>
    <source>
        <strain evidence="3 4">MAH-24</strain>
    </source>
</reference>
<sequence>MKKAFLLILACSAYFVLFSQNAFLSNGNVLINTSTDNGNQLQVNGSATITKDIIVNGITVGKGAGNLGQNTALGSNALMSNTGAYNTAIGYSTLVYNTTGIRNTAVGVWALPQNTTGNYNTAVGFQTLYNNSTGVFNAAFGHAPLYSNTTGNGNIAFGQGALFYSTGSYNIGLGYRAGFNQSAGDNNIIIAANAAFPDLPNLTGSNQLNIGNIIYGTGVNSSTIGAGNIGIGTTSPSEKLSVNGNIRSKKVIVTQSDWADYVFEPSYKLPSLDSVSSFIKANKHLPEIPSAAAIEKDGQDVGEIQKLLLKKVEELTLYVIELRKENKDLKKEILELKAQK</sequence>
<feature type="chain" id="PRO_5045369101" description="TMF family protein" evidence="2">
    <location>
        <begin position="25"/>
        <end position="340"/>
    </location>
</feature>
<dbReference type="InterPro" id="IPR011049">
    <property type="entry name" value="Serralysin-like_metalloprot_C"/>
</dbReference>
<dbReference type="Gene3D" id="2.150.10.10">
    <property type="entry name" value="Serralysin-like metalloprotease, C-terminal"/>
    <property type="match status" value="1"/>
</dbReference>
<keyword evidence="1" id="KW-0175">Coiled coil</keyword>